<dbReference type="AlphaFoldDB" id="W6S198"/>
<protein>
    <submittedName>
        <fullName evidence="1">Uncharacterized protein</fullName>
    </submittedName>
</protein>
<proteinExistence type="predicted"/>
<keyword evidence="1" id="KW-0614">Plasmid</keyword>
<dbReference type="Proteomes" id="UP000019443">
    <property type="component" value="Unassembled WGS sequence"/>
</dbReference>
<sequence>MKVHYVKGVASHIGPEPCAGIREGVGEASVGEHTGQPLSRVRVLSRVPTPSTVRKATRAGAQSRASVWPGVVADPGMYGSSLYGNREISGRP</sequence>
<comment type="caution">
    <text evidence="1">The sequence shown here is derived from an EMBL/GenBank/DDBJ whole genome shotgun (WGS) entry which is preliminary data.</text>
</comment>
<evidence type="ECO:0000313" key="2">
    <source>
        <dbReference type="Proteomes" id="UP000019443"/>
    </source>
</evidence>
<name>W6S198_9HYPH</name>
<geneLocation type="plasmid" evidence="1">
    <name>pLPU83b</name>
</geneLocation>
<evidence type="ECO:0000313" key="1">
    <source>
        <dbReference type="EMBL" id="CDM60241.1"/>
    </source>
</evidence>
<dbReference type="EMBL" id="CBYB010000026">
    <property type="protein sequence ID" value="CDM60241.1"/>
    <property type="molecule type" value="Genomic_DNA"/>
</dbReference>
<organism evidence="1 2">
    <name type="scientific">Rhizobium favelukesii</name>
    <dbReference type="NCBI Taxonomy" id="348824"/>
    <lineage>
        <taxon>Bacteria</taxon>
        <taxon>Pseudomonadati</taxon>
        <taxon>Pseudomonadota</taxon>
        <taxon>Alphaproteobacteria</taxon>
        <taxon>Hyphomicrobiales</taxon>
        <taxon>Rhizobiaceae</taxon>
        <taxon>Rhizobium/Agrobacterium group</taxon>
        <taxon>Rhizobium</taxon>
    </lineage>
</organism>
<keyword evidence="2" id="KW-1185">Reference proteome</keyword>
<accession>W6S198</accession>
<gene>
    <name evidence="1" type="ORF">LPU83_pLPU83b_0250</name>
</gene>
<reference evidence="1" key="1">
    <citation type="submission" date="2013-11" db="EMBL/GenBank/DDBJ databases">
        <title>Draft genome sequence of the broad-host-range Rhizobium sp. LPU83 strain, a member of the low-genetic diversity Oregon-like Rhizobium sp. group.</title>
        <authorList>
            <person name="Wibberg D."/>
            <person name="Puehler A."/>
            <person name="Schlueter A."/>
        </authorList>
    </citation>
    <scope>NUCLEOTIDE SEQUENCE [LARGE SCALE GENOMIC DNA]</scope>
    <source>
        <strain evidence="1">LPU83</strain>
        <plasmid evidence="1">pLPU83b</plasmid>
    </source>
</reference>